<dbReference type="RefSeq" id="WP_135089991.1">
    <property type="nucleotide sequence ID" value="NZ_SPDV01000057.1"/>
</dbReference>
<dbReference type="Pfam" id="PF00067">
    <property type="entry name" value="p450"/>
    <property type="match status" value="1"/>
</dbReference>
<keyword evidence="10" id="KW-1185">Reference proteome</keyword>
<dbReference type="AlphaFoldDB" id="A0A4Y8ZQR1"/>
<gene>
    <name evidence="9" type="ORF">E2493_18840</name>
</gene>
<protein>
    <submittedName>
        <fullName evidence="9">Cytochrome P450</fullName>
    </submittedName>
</protein>
<accession>A0A4Y8ZQR1</accession>
<dbReference type="GO" id="GO:0005506">
    <property type="term" value="F:iron ion binding"/>
    <property type="evidence" value="ECO:0007669"/>
    <property type="project" value="InterPro"/>
</dbReference>
<dbReference type="EMBL" id="SPDV01000057">
    <property type="protein sequence ID" value="TFI56736.1"/>
    <property type="molecule type" value="Genomic_DNA"/>
</dbReference>
<dbReference type="Gene3D" id="1.10.630.10">
    <property type="entry name" value="Cytochrome P450"/>
    <property type="match status" value="1"/>
</dbReference>
<dbReference type="PRINTS" id="PR00465">
    <property type="entry name" value="EP450IV"/>
</dbReference>
<dbReference type="Proteomes" id="UP000298213">
    <property type="component" value="Unassembled WGS sequence"/>
</dbReference>
<evidence type="ECO:0000256" key="6">
    <source>
        <dbReference type="ARBA" id="ARBA00023033"/>
    </source>
</evidence>
<evidence type="ECO:0000256" key="1">
    <source>
        <dbReference type="ARBA" id="ARBA00010617"/>
    </source>
</evidence>
<dbReference type="InterPro" id="IPR001128">
    <property type="entry name" value="Cyt_P450"/>
</dbReference>
<dbReference type="PRINTS" id="PR00385">
    <property type="entry name" value="P450"/>
</dbReference>
<dbReference type="InterPro" id="IPR036396">
    <property type="entry name" value="Cyt_P450_sf"/>
</dbReference>
<comment type="cofactor">
    <cofactor evidence="7">
        <name>heme</name>
        <dbReference type="ChEBI" id="CHEBI:30413"/>
    </cofactor>
</comment>
<reference evidence="9 10" key="1">
    <citation type="submission" date="2019-03" db="EMBL/GenBank/DDBJ databases">
        <title>Genome sequence of Sphingomonas sp. 17J27-24.</title>
        <authorList>
            <person name="Kim M."/>
            <person name="Maeng S."/>
            <person name="Sathiyaraj S."/>
        </authorList>
    </citation>
    <scope>NUCLEOTIDE SEQUENCE [LARGE SCALE GENOMIC DNA]</scope>
    <source>
        <strain evidence="9 10">17J27-24</strain>
    </source>
</reference>
<name>A0A4Y8ZQR1_9SPHN</name>
<dbReference type="GO" id="GO:0016705">
    <property type="term" value="F:oxidoreductase activity, acting on paired donors, with incorporation or reduction of molecular oxygen"/>
    <property type="evidence" value="ECO:0007669"/>
    <property type="project" value="InterPro"/>
</dbReference>
<keyword evidence="5 7" id="KW-0408">Iron</keyword>
<evidence type="ECO:0000256" key="4">
    <source>
        <dbReference type="ARBA" id="ARBA00023002"/>
    </source>
</evidence>
<organism evidence="9 10">
    <name type="scientific">Sphingomonas parva</name>
    <dbReference type="NCBI Taxonomy" id="2555898"/>
    <lineage>
        <taxon>Bacteria</taxon>
        <taxon>Pseudomonadati</taxon>
        <taxon>Pseudomonadota</taxon>
        <taxon>Alphaproteobacteria</taxon>
        <taxon>Sphingomonadales</taxon>
        <taxon>Sphingomonadaceae</taxon>
        <taxon>Sphingomonas</taxon>
    </lineage>
</organism>
<keyword evidence="4 8" id="KW-0560">Oxidoreductase</keyword>
<evidence type="ECO:0000256" key="2">
    <source>
        <dbReference type="ARBA" id="ARBA00022617"/>
    </source>
</evidence>
<dbReference type="GO" id="GO:0004497">
    <property type="term" value="F:monooxygenase activity"/>
    <property type="evidence" value="ECO:0007669"/>
    <property type="project" value="UniProtKB-KW"/>
</dbReference>
<proteinExistence type="inferred from homology"/>
<comment type="caution">
    <text evidence="9">The sequence shown here is derived from an EMBL/GenBank/DDBJ whole genome shotgun (WGS) entry which is preliminary data.</text>
</comment>
<sequence>MATVEKPLAAARYVPPHPPRGEGPVPVWRGLIGERARTAVYGWSERAFETWHMERNVLGIRVHIPLHPDAVQHVLLDNAANYVKPDMVKKILAPTIGRGLLSSDGADWREQRRIVAARFAPAAVDTLFPAFVGAARGTAAHWGRGGTIDMAEQATATTMRVISDSLFAGDARLTSKAAIDHIAAAIDGVAEARVQVLLGLPLFPMTPKGRRGRRGQIYLRKTLAAVVEDRRRGGYDDFLSRMIEALDAQFPPEEARALAVDNAATFYLAGHETTANALAWALFLLSEQPDLQQAAAAEAREALATGEGDPGLPGRLPLLRRILDETLRLYPSAPRIDRQAVAADRLGEHDVRPGDIVSLWPWLIHRHRLLWEDPDAFDADRWTEARSAGRHRFQYLPFGGGPRVCVGMRMAVSEALTVLSHWLTAWRFAPVPGREVRASGLVTLRPAGGLPLRVTPRD</sequence>
<keyword evidence="6 8" id="KW-0503">Monooxygenase</keyword>
<evidence type="ECO:0000313" key="9">
    <source>
        <dbReference type="EMBL" id="TFI56736.1"/>
    </source>
</evidence>
<dbReference type="InterPro" id="IPR050196">
    <property type="entry name" value="Cytochrome_P450_Monoox"/>
</dbReference>
<dbReference type="PANTHER" id="PTHR24291:SF50">
    <property type="entry name" value="BIFUNCTIONAL ALBAFLAVENONE MONOOXYGENASE_TERPENE SYNTHASE"/>
    <property type="match status" value="1"/>
</dbReference>
<dbReference type="SUPFAM" id="SSF48264">
    <property type="entry name" value="Cytochrome P450"/>
    <property type="match status" value="1"/>
</dbReference>
<dbReference type="PROSITE" id="PS00086">
    <property type="entry name" value="CYTOCHROME_P450"/>
    <property type="match status" value="1"/>
</dbReference>
<dbReference type="GO" id="GO:0020037">
    <property type="term" value="F:heme binding"/>
    <property type="evidence" value="ECO:0007669"/>
    <property type="project" value="InterPro"/>
</dbReference>
<evidence type="ECO:0000256" key="8">
    <source>
        <dbReference type="RuleBase" id="RU000461"/>
    </source>
</evidence>
<keyword evidence="2 7" id="KW-0349">Heme</keyword>
<feature type="binding site" description="axial binding residue" evidence="7">
    <location>
        <position position="405"/>
    </location>
    <ligand>
        <name>heme</name>
        <dbReference type="ChEBI" id="CHEBI:30413"/>
    </ligand>
    <ligandPart>
        <name>Fe</name>
        <dbReference type="ChEBI" id="CHEBI:18248"/>
    </ligandPart>
</feature>
<dbReference type="InterPro" id="IPR002403">
    <property type="entry name" value="Cyt_P450_E_grp-IV"/>
</dbReference>
<evidence type="ECO:0000256" key="3">
    <source>
        <dbReference type="ARBA" id="ARBA00022723"/>
    </source>
</evidence>
<keyword evidence="3 7" id="KW-0479">Metal-binding</keyword>
<dbReference type="OrthoDB" id="9764248at2"/>
<evidence type="ECO:0000256" key="5">
    <source>
        <dbReference type="ARBA" id="ARBA00023004"/>
    </source>
</evidence>
<evidence type="ECO:0000256" key="7">
    <source>
        <dbReference type="PIRSR" id="PIRSR602403-1"/>
    </source>
</evidence>
<evidence type="ECO:0000313" key="10">
    <source>
        <dbReference type="Proteomes" id="UP000298213"/>
    </source>
</evidence>
<dbReference type="InterPro" id="IPR017972">
    <property type="entry name" value="Cyt_P450_CS"/>
</dbReference>
<dbReference type="PANTHER" id="PTHR24291">
    <property type="entry name" value="CYTOCHROME P450 FAMILY 4"/>
    <property type="match status" value="1"/>
</dbReference>
<comment type="similarity">
    <text evidence="1 8">Belongs to the cytochrome P450 family.</text>
</comment>